<keyword evidence="3 5" id="KW-1133">Transmembrane helix</keyword>
<protein>
    <submittedName>
        <fullName evidence="6">Carbohydrate ABC transporter permease</fullName>
    </submittedName>
</protein>
<dbReference type="SUPFAM" id="SSF161098">
    <property type="entry name" value="MetI-like"/>
    <property type="match status" value="1"/>
</dbReference>
<comment type="caution">
    <text evidence="6">The sequence shown here is derived from an EMBL/GenBank/DDBJ whole genome shotgun (WGS) entry which is preliminary data.</text>
</comment>
<sequence>SANNWGIIMAGTMIAVIPTLVVFFLLQNLFVKSLVGTGIKE</sequence>
<comment type="subcellular location">
    <subcellularLocation>
        <location evidence="1">Membrane</location>
        <topology evidence="1">Multi-pass membrane protein</topology>
    </subcellularLocation>
</comment>
<evidence type="ECO:0000313" key="7">
    <source>
        <dbReference type="Proteomes" id="UP000264215"/>
    </source>
</evidence>
<dbReference type="GO" id="GO:0016020">
    <property type="term" value="C:membrane"/>
    <property type="evidence" value="ECO:0007669"/>
    <property type="project" value="UniProtKB-SubCell"/>
</dbReference>
<evidence type="ECO:0000256" key="4">
    <source>
        <dbReference type="ARBA" id="ARBA00023136"/>
    </source>
</evidence>
<keyword evidence="4 5" id="KW-0472">Membrane</keyword>
<evidence type="ECO:0000256" key="5">
    <source>
        <dbReference type="SAM" id="Phobius"/>
    </source>
</evidence>
<evidence type="ECO:0000256" key="1">
    <source>
        <dbReference type="ARBA" id="ARBA00004141"/>
    </source>
</evidence>
<evidence type="ECO:0000256" key="2">
    <source>
        <dbReference type="ARBA" id="ARBA00022692"/>
    </source>
</evidence>
<organism evidence="6 7">
    <name type="scientific">Mesotoga infera</name>
    <dbReference type="NCBI Taxonomy" id="1236046"/>
    <lineage>
        <taxon>Bacteria</taxon>
        <taxon>Thermotogati</taxon>
        <taxon>Thermotogota</taxon>
        <taxon>Thermotogae</taxon>
        <taxon>Kosmotogales</taxon>
        <taxon>Kosmotogaceae</taxon>
        <taxon>Mesotoga</taxon>
    </lineage>
</organism>
<dbReference type="AlphaFoldDB" id="A0A3D3TLD9"/>
<dbReference type="InterPro" id="IPR035906">
    <property type="entry name" value="MetI-like_sf"/>
</dbReference>
<name>A0A3D3TLD9_9BACT</name>
<dbReference type="Proteomes" id="UP000264215">
    <property type="component" value="Unassembled WGS sequence"/>
</dbReference>
<evidence type="ECO:0000256" key="3">
    <source>
        <dbReference type="ARBA" id="ARBA00022989"/>
    </source>
</evidence>
<accession>A0A3D3TLD9</accession>
<dbReference type="EMBL" id="DQBS01000061">
    <property type="protein sequence ID" value="HCO69447.1"/>
    <property type="molecule type" value="Genomic_DNA"/>
</dbReference>
<gene>
    <name evidence="6" type="ORF">DIT26_02500</name>
</gene>
<keyword evidence="2 5" id="KW-0812">Transmembrane</keyword>
<reference evidence="6 7" key="1">
    <citation type="journal article" date="2018" name="Nat. Biotechnol.">
        <title>A standardized bacterial taxonomy based on genome phylogeny substantially revises the tree of life.</title>
        <authorList>
            <person name="Parks D.H."/>
            <person name="Chuvochina M."/>
            <person name="Waite D.W."/>
            <person name="Rinke C."/>
            <person name="Skarshewski A."/>
            <person name="Chaumeil P.A."/>
            <person name="Hugenholtz P."/>
        </authorList>
    </citation>
    <scope>NUCLEOTIDE SEQUENCE [LARGE SCALE GENOMIC DNA]</scope>
    <source>
        <strain evidence="6">UBA9905</strain>
    </source>
</reference>
<feature type="transmembrane region" description="Helical" evidence="5">
    <location>
        <begin position="6"/>
        <end position="26"/>
    </location>
</feature>
<feature type="non-terminal residue" evidence="6">
    <location>
        <position position="1"/>
    </location>
</feature>
<evidence type="ECO:0000313" key="6">
    <source>
        <dbReference type="EMBL" id="HCO69447.1"/>
    </source>
</evidence>
<proteinExistence type="predicted"/>